<evidence type="ECO:0000256" key="3">
    <source>
        <dbReference type="ARBA" id="ARBA00072052"/>
    </source>
</evidence>
<dbReference type="InterPro" id="IPR017901">
    <property type="entry name" value="C-CAP_CF_C-like"/>
</dbReference>
<comment type="similarity">
    <text evidence="1 4">Belongs to the CAP family.</text>
</comment>
<dbReference type="InterPro" id="IPR001837">
    <property type="entry name" value="Adenylate_cyclase-assoc_CAP"/>
</dbReference>
<name>A0AAD7QTL5_9ASCO</name>
<organism evidence="7 8">
    <name type="scientific">Lipomyces tetrasporus</name>
    <dbReference type="NCBI Taxonomy" id="54092"/>
    <lineage>
        <taxon>Eukaryota</taxon>
        <taxon>Fungi</taxon>
        <taxon>Dikarya</taxon>
        <taxon>Ascomycota</taxon>
        <taxon>Saccharomycotina</taxon>
        <taxon>Lipomycetes</taxon>
        <taxon>Lipomycetales</taxon>
        <taxon>Lipomycetaceae</taxon>
        <taxon>Lipomyces</taxon>
    </lineage>
</organism>
<dbReference type="Gene3D" id="1.25.40.330">
    <property type="entry name" value="Adenylate cyclase-associated CAP, N-terminal domain"/>
    <property type="match status" value="1"/>
</dbReference>
<dbReference type="PANTHER" id="PTHR10652:SF0">
    <property type="entry name" value="ADENYLYL CYCLASE-ASSOCIATED PROTEIN"/>
    <property type="match status" value="1"/>
</dbReference>
<dbReference type="FunFam" id="1.25.40.330:FF:000001">
    <property type="entry name" value="Adenylyl cyclase-associated protein"/>
    <property type="match status" value="1"/>
</dbReference>
<dbReference type="GO" id="GO:0008179">
    <property type="term" value="F:adenylate cyclase binding"/>
    <property type="evidence" value="ECO:0007669"/>
    <property type="project" value="TreeGrafter"/>
</dbReference>
<dbReference type="Pfam" id="PF08603">
    <property type="entry name" value="CAP_C"/>
    <property type="match status" value="1"/>
</dbReference>
<evidence type="ECO:0000256" key="2">
    <source>
        <dbReference type="ARBA" id="ARBA00054756"/>
    </source>
</evidence>
<feature type="region of interest" description="Disordered" evidence="5">
    <location>
        <begin position="289"/>
        <end position="316"/>
    </location>
</feature>
<dbReference type="Gene3D" id="2.160.20.70">
    <property type="match status" value="1"/>
</dbReference>
<comment type="caution">
    <text evidence="7">The sequence shown here is derived from an EMBL/GenBank/DDBJ whole genome shotgun (WGS) entry which is preliminary data.</text>
</comment>
<dbReference type="InterPro" id="IPR053950">
    <property type="entry name" value="CAP_N"/>
</dbReference>
<dbReference type="GO" id="GO:0019933">
    <property type="term" value="P:cAMP-mediated signaling"/>
    <property type="evidence" value="ECO:0007669"/>
    <property type="project" value="TreeGrafter"/>
</dbReference>
<dbReference type="InterPro" id="IPR016098">
    <property type="entry name" value="CAP/MinC_C"/>
</dbReference>
<dbReference type="GO" id="GO:0005737">
    <property type="term" value="C:cytoplasm"/>
    <property type="evidence" value="ECO:0007669"/>
    <property type="project" value="TreeGrafter"/>
</dbReference>
<dbReference type="InterPro" id="IPR018106">
    <property type="entry name" value="CAP_CS_N"/>
</dbReference>
<dbReference type="InterPro" id="IPR013912">
    <property type="entry name" value="Adenylate_cyclase-assoc_CAP_C"/>
</dbReference>
<evidence type="ECO:0000313" key="8">
    <source>
        <dbReference type="Proteomes" id="UP001217417"/>
    </source>
</evidence>
<dbReference type="Pfam" id="PF21938">
    <property type="entry name" value="CAP_N"/>
    <property type="match status" value="1"/>
</dbReference>
<dbReference type="Proteomes" id="UP001217417">
    <property type="component" value="Unassembled WGS sequence"/>
</dbReference>
<evidence type="ECO:0000256" key="1">
    <source>
        <dbReference type="ARBA" id="ARBA00007659"/>
    </source>
</evidence>
<feature type="compositionally biased region" description="Pro residues" evidence="5">
    <location>
        <begin position="79"/>
        <end position="90"/>
    </location>
</feature>
<dbReference type="GO" id="GO:0007015">
    <property type="term" value="P:actin filament organization"/>
    <property type="evidence" value="ECO:0007669"/>
    <property type="project" value="TreeGrafter"/>
</dbReference>
<dbReference type="SUPFAM" id="SSF101278">
    <property type="entry name" value="N-terminal domain of adenylylcyclase associated protein, CAP"/>
    <property type="match status" value="1"/>
</dbReference>
<feature type="compositionally biased region" description="Pro residues" evidence="5">
    <location>
        <begin position="296"/>
        <end position="308"/>
    </location>
</feature>
<evidence type="ECO:0000313" key="7">
    <source>
        <dbReference type="EMBL" id="KAJ8101145.1"/>
    </source>
</evidence>
<feature type="compositionally biased region" description="Low complexity" evidence="5">
    <location>
        <begin position="55"/>
        <end position="78"/>
    </location>
</feature>
<dbReference type="PANTHER" id="PTHR10652">
    <property type="entry name" value="ADENYLYL CYCLASE-ASSOCIATED PROTEIN"/>
    <property type="match status" value="1"/>
</dbReference>
<keyword evidence="8" id="KW-1185">Reference proteome</keyword>
<protein>
    <recommendedName>
        <fullName evidence="3 4">Adenylyl cyclase-associated protein</fullName>
    </recommendedName>
</protein>
<dbReference type="InterPro" id="IPR036222">
    <property type="entry name" value="CAP_N_sf"/>
</dbReference>
<dbReference type="InterPro" id="IPR013992">
    <property type="entry name" value="Adenylate_cyclase-assoc_CAP_N"/>
</dbReference>
<comment type="function">
    <text evidence="2">The N-terminal domain binds to adenylyl cyclase, thereby enabling adenylyl cyclase to be activated by upstream regulatory signals, such as Ras. The C-terminal domain is required for normal cellular morphology and growth control.</text>
</comment>
<dbReference type="SUPFAM" id="SSF69340">
    <property type="entry name" value="C-terminal domain of adenylylcyclase associated protein"/>
    <property type="match status" value="1"/>
</dbReference>
<feature type="domain" description="C-CAP/cofactor C-like" evidence="6">
    <location>
        <begin position="384"/>
        <end position="519"/>
    </location>
</feature>
<proteinExistence type="inferred from homology"/>
<gene>
    <name evidence="7" type="ORF">POJ06DRAFT_250591</name>
</gene>
<reference evidence="7" key="1">
    <citation type="submission" date="2023-03" db="EMBL/GenBank/DDBJ databases">
        <title>Near-Complete genome sequence of Lipomyces tetrasporous NRRL Y-64009, an oleaginous yeast capable of growing on lignocellulosic hydrolysates.</title>
        <authorList>
            <consortium name="Lawrence Berkeley National Laboratory"/>
            <person name="Jagtap S.S."/>
            <person name="Liu J.-J."/>
            <person name="Walukiewicz H.E."/>
            <person name="Pangilinan J."/>
            <person name="Lipzen A."/>
            <person name="Ahrendt S."/>
            <person name="Koriabine M."/>
            <person name="Cobaugh K."/>
            <person name="Salamov A."/>
            <person name="Yoshinaga Y."/>
            <person name="Ng V."/>
            <person name="Daum C."/>
            <person name="Grigoriev I.V."/>
            <person name="Slininger P.J."/>
            <person name="Dien B.S."/>
            <person name="Jin Y.-S."/>
            <person name="Rao C.V."/>
        </authorList>
    </citation>
    <scope>NUCLEOTIDE SEQUENCE</scope>
    <source>
        <strain evidence="7">NRRL Y-64009</strain>
    </source>
</reference>
<dbReference type="InterPro" id="IPR036223">
    <property type="entry name" value="CAP_C_sf"/>
</dbReference>
<dbReference type="GeneID" id="80882475"/>
<accession>A0AAD7QTL5</accession>
<dbReference type="GO" id="GO:0003779">
    <property type="term" value="F:actin binding"/>
    <property type="evidence" value="ECO:0007669"/>
    <property type="project" value="InterPro"/>
</dbReference>
<dbReference type="RefSeq" id="XP_056044595.1">
    <property type="nucleotide sequence ID" value="XM_056187309.1"/>
</dbReference>
<evidence type="ECO:0000256" key="4">
    <source>
        <dbReference type="RuleBase" id="RU000647"/>
    </source>
</evidence>
<dbReference type="EMBL" id="JARPMG010000004">
    <property type="protein sequence ID" value="KAJ8101145.1"/>
    <property type="molecule type" value="Genomic_DNA"/>
</dbReference>
<dbReference type="PROSITE" id="PS51329">
    <property type="entry name" value="C_CAP_COFACTOR_C"/>
    <property type="match status" value="1"/>
</dbReference>
<dbReference type="Pfam" id="PF01213">
    <property type="entry name" value="CAP_N-CM"/>
    <property type="match status" value="1"/>
</dbReference>
<evidence type="ECO:0000256" key="5">
    <source>
        <dbReference type="SAM" id="MobiDB-lite"/>
    </source>
</evidence>
<evidence type="ECO:0000259" key="6">
    <source>
        <dbReference type="PROSITE" id="PS51329"/>
    </source>
</evidence>
<feature type="region of interest" description="Disordered" evidence="5">
    <location>
        <begin position="340"/>
        <end position="386"/>
    </location>
</feature>
<dbReference type="SMART" id="SM00673">
    <property type="entry name" value="CARP"/>
    <property type="match status" value="2"/>
</dbReference>
<dbReference type="FunFam" id="2.160.20.70:FF:000008">
    <property type="entry name" value="Adenylyl cyclase-associated protein"/>
    <property type="match status" value="1"/>
</dbReference>
<feature type="region of interest" description="Disordered" evidence="5">
    <location>
        <begin position="36"/>
        <end position="90"/>
    </location>
</feature>
<dbReference type="PROSITE" id="PS01088">
    <property type="entry name" value="CAP_1"/>
    <property type="match status" value="1"/>
</dbReference>
<dbReference type="InterPro" id="IPR006599">
    <property type="entry name" value="CARP_motif"/>
</dbReference>
<feature type="compositionally biased region" description="Polar residues" evidence="5">
    <location>
        <begin position="36"/>
        <end position="54"/>
    </location>
</feature>
<sequence>MADVNIPGYNMVTLMKRLEAATSRLEDLTVFQTQAMQSRGLSTPTTLSETTIPGSVTPTPASTSTSTIATPAPAAPVSTPAPTPAPASEPTPAPIVEELPASLKEFDDFVADHVTPFVELSKGIDPLVEKQAKYLVAAFDAEREFLRIVSKSKKPAPSSPVFLDLFKPITAQVELVQDLREKNRTSKFFNHLSTISEGAPGLGWVGVEPTPVPFIGEMKDSAQFYSNRVLKDYKDIDRKHVEWAQSFLKILTSLQAYVKKHHTTGPTWNAKGEEVQKVLAELSGATPAPVEAAAGAPPPPPPPPPPPASVFQVASEAPAPNGGLGAVFAEINKGEAITSGLKKVDKSQMTHKNPSIRAQEPIPSDKPGSPAPPSKPQNLKQKKPPRIELEGTKWIVENFENNPEVIVEAEINHGVFIHRCKNSTVQIKGKFNTVTLNECNSTGLLVESLVSSVDVIKSNNFALQVTGKLPTISVDQCDNGQIYLSTESLNVEIYTSKSSGLNVNVPDEAEDGDFKEQPVPEQLLHRISKGKLVSTIVEHIG</sequence>
<dbReference type="AlphaFoldDB" id="A0AAD7QTL5"/>